<evidence type="ECO:0000313" key="14">
    <source>
        <dbReference type="EMBL" id="PIN10355.1"/>
    </source>
</evidence>
<gene>
    <name evidence="14" type="ORF">CDL12_17045</name>
</gene>
<evidence type="ECO:0000256" key="12">
    <source>
        <dbReference type="SAM" id="SignalP"/>
    </source>
</evidence>
<evidence type="ECO:0000256" key="11">
    <source>
        <dbReference type="SAM" id="MobiDB-lite"/>
    </source>
</evidence>
<sequence length="197" mass="21034">MEPQIINTRFTLLLLPILLSVSFAGSDNSKDREECAESFVGLATCLPYVEGTANAPTTDCCNGLKQLLKTKRKCLCVVIEDRNDPDLGLNVNVTLALGLPQVCSAPANISQCPALLNLPPDSPDAQIFYQTGQKSSNSSSNSPVSGGPNANVMPNPINAPATADVRGSIYQQESGCYDKGKRYLTVLLWAFTAILIV</sequence>
<dbReference type="SUPFAM" id="SSF47699">
    <property type="entry name" value="Bifunctional inhibitor/lipid-transfer protein/seed storage 2S albumin"/>
    <property type="match status" value="1"/>
</dbReference>
<name>A0A2G9GYR0_9LAMI</name>
<feature type="compositionally biased region" description="Low complexity" evidence="11">
    <location>
        <begin position="135"/>
        <end position="149"/>
    </location>
</feature>
<dbReference type="PRINTS" id="PR00382">
    <property type="entry name" value="LIPIDTRNSFER"/>
</dbReference>
<keyword evidence="10" id="KW-0449">Lipoprotein</keyword>
<keyword evidence="3" id="KW-0813">Transport</keyword>
<dbReference type="FunFam" id="1.10.110.10:FF:000001">
    <property type="entry name" value="Bifunctional inhibitor/lipid-transfer protein/seed storage 2S albumin superfamily protein"/>
    <property type="match status" value="1"/>
</dbReference>
<evidence type="ECO:0000313" key="15">
    <source>
        <dbReference type="Proteomes" id="UP000231279"/>
    </source>
</evidence>
<feature type="chain" id="PRO_5013762349" description="Bifunctional inhibitor/plant lipid transfer protein/seed storage helical domain-containing protein" evidence="12">
    <location>
        <begin position="25"/>
        <end position="197"/>
    </location>
</feature>
<dbReference type="GO" id="GO:0005886">
    <property type="term" value="C:plasma membrane"/>
    <property type="evidence" value="ECO:0007669"/>
    <property type="project" value="UniProtKB-SubCell"/>
</dbReference>
<dbReference type="Pfam" id="PF14368">
    <property type="entry name" value="LTP_2"/>
    <property type="match status" value="1"/>
</dbReference>
<evidence type="ECO:0000256" key="1">
    <source>
        <dbReference type="ARBA" id="ARBA00004609"/>
    </source>
</evidence>
<dbReference type="Proteomes" id="UP000231279">
    <property type="component" value="Unassembled WGS sequence"/>
</dbReference>
<dbReference type="AlphaFoldDB" id="A0A2G9GYR0"/>
<keyword evidence="4" id="KW-1003">Cell membrane</keyword>
<dbReference type="PANTHER" id="PTHR33044">
    <property type="entry name" value="BIFUNCTIONAL INHIBITOR/LIPID-TRANSFER PROTEIN/SEED STORAGE 2S ALBUMIN SUPERFAMILY PROTEIN-RELATED"/>
    <property type="match status" value="1"/>
</dbReference>
<protein>
    <recommendedName>
        <fullName evidence="13">Bifunctional inhibitor/plant lipid transfer protein/seed storage helical domain-containing protein</fullName>
    </recommendedName>
</protein>
<evidence type="ECO:0000256" key="4">
    <source>
        <dbReference type="ARBA" id="ARBA00022475"/>
    </source>
</evidence>
<accession>A0A2G9GYR0</accession>
<dbReference type="InterPro" id="IPR016140">
    <property type="entry name" value="Bifunc_inhib/LTP/seed_store"/>
</dbReference>
<dbReference type="GO" id="GO:0098552">
    <property type="term" value="C:side of membrane"/>
    <property type="evidence" value="ECO:0007669"/>
    <property type="project" value="UniProtKB-KW"/>
</dbReference>
<evidence type="ECO:0000256" key="7">
    <source>
        <dbReference type="ARBA" id="ARBA00023121"/>
    </source>
</evidence>
<dbReference type="Gene3D" id="1.10.110.10">
    <property type="entry name" value="Plant lipid-transfer and hydrophobic proteins"/>
    <property type="match status" value="1"/>
</dbReference>
<evidence type="ECO:0000256" key="5">
    <source>
        <dbReference type="ARBA" id="ARBA00022622"/>
    </source>
</evidence>
<evidence type="ECO:0000256" key="2">
    <source>
        <dbReference type="ARBA" id="ARBA00009748"/>
    </source>
</evidence>
<comment type="similarity">
    <text evidence="2">Belongs to the plant LTP family.</text>
</comment>
<dbReference type="InterPro" id="IPR043325">
    <property type="entry name" value="LTSS"/>
</dbReference>
<comment type="caution">
    <text evidence="14">The sequence shown here is derived from an EMBL/GenBank/DDBJ whole genome shotgun (WGS) entry which is preliminary data.</text>
</comment>
<keyword evidence="9" id="KW-0325">Glycoprotein</keyword>
<feature type="region of interest" description="Disordered" evidence="11">
    <location>
        <begin position="131"/>
        <end position="154"/>
    </location>
</feature>
<dbReference type="CDD" id="cd00010">
    <property type="entry name" value="AAI_LTSS"/>
    <property type="match status" value="1"/>
</dbReference>
<proteinExistence type="inferred from homology"/>
<keyword evidence="5" id="KW-0336">GPI-anchor</keyword>
<dbReference type="STRING" id="429701.A0A2G9GYR0"/>
<reference evidence="15" key="1">
    <citation type="journal article" date="2018" name="Gigascience">
        <title>Genome assembly of the Pink Ipe (Handroanthus impetiginosus, Bignoniaceae), a highly valued, ecologically keystone Neotropical timber forest tree.</title>
        <authorList>
            <person name="Silva-Junior O.B."/>
            <person name="Grattapaglia D."/>
            <person name="Novaes E."/>
            <person name="Collevatti R.G."/>
        </authorList>
    </citation>
    <scope>NUCLEOTIDE SEQUENCE [LARGE SCALE GENOMIC DNA]</scope>
    <source>
        <strain evidence="15">cv. UFG-1</strain>
    </source>
</reference>
<dbReference type="OrthoDB" id="1938537at2759"/>
<evidence type="ECO:0000256" key="3">
    <source>
        <dbReference type="ARBA" id="ARBA00022448"/>
    </source>
</evidence>
<evidence type="ECO:0000256" key="9">
    <source>
        <dbReference type="ARBA" id="ARBA00023180"/>
    </source>
</evidence>
<dbReference type="InterPro" id="IPR036312">
    <property type="entry name" value="Bifun_inhib/LTP/seed_sf"/>
</dbReference>
<feature type="domain" description="Bifunctional inhibitor/plant lipid transfer protein/seed storage helical" evidence="13">
    <location>
        <begin position="35"/>
        <end position="112"/>
    </location>
</feature>
<keyword evidence="7" id="KW-0446">Lipid-binding</keyword>
<keyword evidence="15" id="KW-1185">Reference proteome</keyword>
<evidence type="ECO:0000256" key="6">
    <source>
        <dbReference type="ARBA" id="ARBA00022729"/>
    </source>
</evidence>
<comment type="subcellular location">
    <subcellularLocation>
        <location evidence="1">Cell membrane</location>
        <topology evidence="1">Lipid-anchor</topology>
        <topology evidence="1">GPI-anchor</topology>
    </subcellularLocation>
</comment>
<dbReference type="SMART" id="SM00499">
    <property type="entry name" value="AAI"/>
    <property type="match status" value="1"/>
</dbReference>
<evidence type="ECO:0000256" key="8">
    <source>
        <dbReference type="ARBA" id="ARBA00023157"/>
    </source>
</evidence>
<evidence type="ECO:0000256" key="10">
    <source>
        <dbReference type="ARBA" id="ARBA00023288"/>
    </source>
</evidence>
<feature type="signal peptide" evidence="12">
    <location>
        <begin position="1"/>
        <end position="24"/>
    </location>
</feature>
<dbReference type="GO" id="GO:0006869">
    <property type="term" value="P:lipid transport"/>
    <property type="evidence" value="ECO:0007669"/>
    <property type="project" value="InterPro"/>
</dbReference>
<keyword evidence="6 12" id="KW-0732">Signal</keyword>
<dbReference type="EMBL" id="NKXS01003242">
    <property type="protein sequence ID" value="PIN10355.1"/>
    <property type="molecule type" value="Genomic_DNA"/>
</dbReference>
<keyword evidence="8" id="KW-1015">Disulfide bond</keyword>
<keyword evidence="5" id="KW-0472">Membrane</keyword>
<dbReference type="GO" id="GO:0008289">
    <property type="term" value="F:lipid binding"/>
    <property type="evidence" value="ECO:0007669"/>
    <property type="project" value="UniProtKB-KW"/>
</dbReference>
<organism evidence="14 15">
    <name type="scientific">Handroanthus impetiginosus</name>
    <dbReference type="NCBI Taxonomy" id="429701"/>
    <lineage>
        <taxon>Eukaryota</taxon>
        <taxon>Viridiplantae</taxon>
        <taxon>Streptophyta</taxon>
        <taxon>Embryophyta</taxon>
        <taxon>Tracheophyta</taxon>
        <taxon>Spermatophyta</taxon>
        <taxon>Magnoliopsida</taxon>
        <taxon>eudicotyledons</taxon>
        <taxon>Gunneridae</taxon>
        <taxon>Pentapetalae</taxon>
        <taxon>asterids</taxon>
        <taxon>lamiids</taxon>
        <taxon>Lamiales</taxon>
        <taxon>Bignoniaceae</taxon>
        <taxon>Crescentiina</taxon>
        <taxon>Tabebuia alliance</taxon>
        <taxon>Handroanthus</taxon>
    </lineage>
</organism>
<evidence type="ECO:0000259" key="13">
    <source>
        <dbReference type="SMART" id="SM00499"/>
    </source>
</evidence>
<dbReference type="InterPro" id="IPR000528">
    <property type="entry name" value="Plant_nsLTP"/>
</dbReference>